<accession>A0A7W7YQ50</accession>
<comment type="caution">
    <text evidence="1">The sequence shown here is derived from an EMBL/GenBank/DDBJ whole genome shotgun (WGS) entry which is preliminary data.</text>
</comment>
<reference evidence="1 2" key="1">
    <citation type="submission" date="2020-08" db="EMBL/GenBank/DDBJ databases">
        <title>Genomic Encyclopedia of Type Strains, Phase IV (KMG-IV): sequencing the most valuable type-strain genomes for metagenomic binning, comparative biology and taxonomic classification.</title>
        <authorList>
            <person name="Goeker M."/>
        </authorList>
    </citation>
    <scope>NUCLEOTIDE SEQUENCE [LARGE SCALE GENOMIC DNA]</scope>
    <source>
        <strain evidence="1 2">DSM 12251</strain>
    </source>
</reference>
<protein>
    <submittedName>
        <fullName evidence="1">Uncharacterized protein</fullName>
    </submittedName>
</protein>
<sequence length="92" mass="9872">MKLPLLLPTIVAIGLAVTNPNEASYREYIRQKEGLPGTVGLAVADLVSGTKKGGVQRDNYLVASKFYIGGDGILPREDIAWGVAGKFIEIKK</sequence>
<name>A0A7W7YQ50_9BACT</name>
<evidence type="ECO:0000313" key="1">
    <source>
        <dbReference type="EMBL" id="MBB5040184.1"/>
    </source>
</evidence>
<dbReference type="AlphaFoldDB" id="A0A7W7YQ50"/>
<dbReference type="EMBL" id="JACHIF010000012">
    <property type="protein sequence ID" value="MBB5040184.1"/>
    <property type="molecule type" value="Genomic_DNA"/>
</dbReference>
<dbReference type="Proteomes" id="UP000534294">
    <property type="component" value="Unassembled WGS sequence"/>
</dbReference>
<proteinExistence type="predicted"/>
<gene>
    <name evidence="1" type="ORF">HNQ64_004465</name>
</gene>
<evidence type="ECO:0000313" key="2">
    <source>
        <dbReference type="Proteomes" id="UP000534294"/>
    </source>
</evidence>
<keyword evidence="2" id="KW-1185">Reference proteome</keyword>
<dbReference type="RefSeq" id="WP_184212729.1">
    <property type="nucleotide sequence ID" value="NZ_JACHIF010000012.1"/>
</dbReference>
<organism evidence="1 2">
    <name type="scientific">Prosthecobacter dejongeii</name>
    <dbReference type="NCBI Taxonomy" id="48465"/>
    <lineage>
        <taxon>Bacteria</taxon>
        <taxon>Pseudomonadati</taxon>
        <taxon>Verrucomicrobiota</taxon>
        <taxon>Verrucomicrobiia</taxon>
        <taxon>Verrucomicrobiales</taxon>
        <taxon>Verrucomicrobiaceae</taxon>
        <taxon>Prosthecobacter</taxon>
    </lineage>
</organism>